<keyword evidence="7" id="KW-0067">ATP-binding</keyword>
<keyword evidence="13" id="KW-1185">Reference proteome</keyword>
<evidence type="ECO:0000256" key="10">
    <source>
        <dbReference type="SAM" id="Phobius"/>
    </source>
</evidence>
<protein>
    <recommendedName>
        <fullName evidence="11">ABC transporter domain-containing protein</fullName>
    </recommendedName>
</protein>
<evidence type="ECO:0000313" key="13">
    <source>
        <dbReference type="Proteomes" id="UP000193218"/>
    </source>
</evidence>
<dbReference type="GO" id="GO:0016020">
    <property type="term" value="C:membrane"/>
    <property type="evidence" value="ECO:0007669"/>
    <property type="project" value="UniProtKB-SubCell"/>
</dbReference>
<feature type="transmembrane region" description="Helical" evidence="10">
    <location>
        <begin position="268"/>
        <end position="289"/>
    </location>
</feature>
<sequence>MGTFIAQFSALCRKNWIILWRHKWINLIRCLILPVAYAIFFAKAQDFFTTRAVLGPGHISNLQPIPSSFLNHKFVWVPPSDSATNETVSTFIDQLMNKVLGGHTGDIVKLDNASNLARECPENFNLLSECFGALVFDNVDPDSRTLNYTLRGDFGLVMTNVDQTSKDDVQVRYLPLQWAIDSNFIEMTTGTKPPSPLTWEYTNRSAGEQSERNRLSYLRGIRSLIVLAFFLVFLGVVYQLPGGMAEERASSLTSHLDAMGCKKSARVISWHLSISSVYVVAWLAVGAIFQHFIFKRTNTGLFIILYLLTGLSLASWTFIVAVPFANAPTLAAITATFVAIILAIGALLTPSSAGIQLIFTLIFPPMFYTFFTKNLASFESHSIVPNILRRSPQGDAPVLGLLIIAIIDIVLYPLLATWLETKVYGVPAPDYVSWWRRRRSDHQTDSTALPEDVAIAVVNLRKAYSTKRFGVFGRGKPFVAIEDLSFNVPKGEIFTLLGRNGAAKSTTLSAIARLTTTSGGNIRYGPDLHLGIASQKDVLWDELTCKQHVQLWRAIKSSAQHRQDESNLDLLARCDLAPKVSFLAKNLSGGQKRKLQLACALAGGSNLLLLDEISSGLDPLSRRAIWKLITANRGRTTIILTTHFLDEADYLADTVAILHAPGRLLAIDNPVTLKHRFGKGYTISFSGPSSENRTVAERICRHLSGSRLQETKGGLSVSARTTDLQMIQDAFKQARQDSHTTGEARFQLNGASLEEVFLDLNRNSGDGSSETSEEDLDITAVLAPSHDKMDTIEGEKGIALAGQDVDGQHPMMLTLGHKPSYILAIPMDAWTIFRKRLVIFRRAWLLPIVAIIIAITATCIPLFFIKNRNQTCALVLDEATPQTLTYPRSYFPIIETPPMLSPASTFGPFDQFFFSVRQPQLLPDNQTFVDELKANITNNTFGGLSLSSDPKTEQSLFAWEGSPLENKGPSLLNFLNNVLLDSISPPSGVLQAFRINLNFQYFASPDFSSTAQAMKWIGFAGLGLAVWPAFAVIYPTVERASNVRSNQYSNGAAPVSLWLGHLLFELPGILFVSSVITIVYFVASSQFSGPGDLWICLVLYGIASTLYAYLFALFLDSALAAWALVAGTNVILFLLYLAAYLLILTYDRSSAAVDHITISHFTIGLVNPVPNVIRAVLVSVNLFGLLCDGLGHRKSAPYSNILQFGGPIVYLVAQALFAFGVLVYVDSGSPIPAFLRRRRLKHASTASEEETSTDVIDEKARIDSGPTDDLIVQSLSKRYSGSKALAVNDVTFGVAAGESFALIGPNGAGKSTTLACIRGVEVPTAGDVRVAGSSIKKRRNVARSYLGVCPQVNAIDVNLTVRQHLWVYGRLKGVPSSLLSKDIDVLLAHAGLSAKANELATSLSGGNQRKLSLAIALIGDRPVVLIDEFSSGVDPFSKREAWQTLASLTKDRAVVMTTHSMEEVDALASRVGIIASKMLAVGTPASLKSRFATYEIHLTSSDHLQDLVSRLQSEGFENTHQSRDTATRVSVPGVTDKDLGGLLDALVVAKQDLGLEEMTIHEASTETAFLEIVRKHNVQEEEGKVASKKSRLRCWP</sequence>
<evidence type="ECO:0000256" key="2">
    <source>
        <dbReference type="ARBA" id="ARBA00008869"/>
    </source>
</evidence>
<dbReference type="PANTHER" id="PTHR19229">
    <property type="entry name" value="ATP-BINDING CASSETTE TRANSPORTER SUBFAMILY A ABCA"/>
    <property type="match status" value="1"/>
</dbReference>
<comment type="subcellular location">
    <subcellularLocation>
        <location evidence="1">Membrane</location>
        <topology evidence="1">Multi-pass membrane protein</topology>
    </subcellularLocation>
</comment>
<evidence type="ECO:0000256" key="3">
    <source>
        <dbReference type="ARBA" id="ARBA00022448"/>
    </source>
</evidence>
<organism evidence="12 13">
    <name type="scientific">Kockovaella imperatae</name>
    <dbReference type="NCBI Taxonomy" id="4999"/>
    <lineage>
        <taxon>Eukaryota</taxon>
        <taxon>Fungi</taxon>
        <taxon>Dikarya</taxon>
        <taxon>Basidiomycota</taxon>
        <taxon>Agaricomycotina</taxon>
        <taxon>Tremellomycetes</taxon>
        <taxon>Tremellales</taxon>
        <taxon>Cuniculitremaceae</taxon>
        <taxon>Kockovaella</taxon>
    </lineage>
</organism>
<feature type="transmembrane region" description="Helical" evidence="10">
    <location>
        <begin position="1093"/>
        <end position="1115"/>
    </location>
</feature>
<feature type="transmembrane region" description="Helical" evidence="10">
    <location>
        <begin position="330"/>
        <end position="363"/>
    </location>
</feature>
<evidence type="ECO:0000256" key="7">
    <source>
        <dbReference type="ARBA" id="ARBA00022840"/>
    </source>
</evidence>
<keyword evidence="5" id="KW-0677">Repeat</keyword>
<proteinExistence type="inferred from homology"/>
<dbReference type="CDD" id="cd03263">
    <property type="entry name" value="ABC_subfamily_A"/>
    <property type="match status" value="2"/>
</dbReference>
<feature type="transmembrane region" description="Helical" evidence="10">
    <location>
        <begin position="398"/>
        <end position="419"/>
    </location>
</feature>
<feature type="transmembrane region" description="Helical" evidence="10">
    <location>
        <begin position="1057"/>
        <end position="1081"/>
    </location>
</feature>
<dbReference type="GO" id="GO:0016887">
    <property type="term" value="F:ATP hydrolysis activity"/>
    <property type="evidence" value="ECO:0007669"/>
    <property type="project" value="InterPro"/>
</dbReference>
<evidence type="ECO:0000259" key="11">
    <source>
        <dbReference type="PROSITE" id="PS50893"/>
    </source>
</evidence>
<feature type="transmembrane region" description="Helical" evidence="10">
    <location>
        <begin position="844"/>
        <end position="865"/>
    </location>
</feature>
<evidence type="ECO:0000313" key="12">
    <source>
        <dbReference type="EMBL" id="ORX35007.1"/>
    </source>
</evidence>
<dbReference type="PROSITE" id="PS50893">
    <property type="entry name" value="ABC_TRANSPORTER_2"/>
    <property type="match status" value="2"/>
</dbReference>
<keyword evidence="9 10" id="KW-0472">Membrane</keyword>
<dbReference type="OrthoDB" id="8061355at2759"/>
<dbReference type="RefSeq" id="XP_021869223.1">
    <property type="nucleotide sequence ID" value="XM_022016636.1"/>
</dbReference>
<dbReference type="GO" id="GO:0005524">
    <property type="term" value="F:ATP binding"/>
    <property type="evidence" value="ECO:0007669"/>
    <property type="project" value="UniProtKB-KW"/>
</dbReference>
<dbReference type="SUPFAM" id="SSF52540">
    <property type="entry name" value="P-loop containing nucleoside triphosphate hydrolases"/>
    <property type="match status" value="2"/>
</dbReference>
<feature type="transmembrane region" description="Helical" evidence="10">
    <location>
        <begin position="24"/>
        <end position="42"/>
    </location>
</feature>
<dbReference type="InterPro" id="IPR013525">
    <property type="entry name" value="ABC2_TM"/>
</dbReference>
<dbReference type="Pfam" id="PF12698">
    <property type="entry name" value="ABC2_membrane_3"/>
    <property type="match status" value="1"/>
</dbReference>
<keyword evidence="8 10" id="KW-1133">Transmembrane helix</keyword>
<evidence type="ECO:0000256" key="8">
    <source>
        <dbReference type="ARBA" id="ARBA00022989"/>
    </source>
</evidence>
<dbReference type="GeneID" id="33558445"/>
<feature type="domain" description="ABC transporter" evidence="11">
    <location>
        <begin position="1270"/>
        <end position="1500"/>
    </location>
</feature>
<comment type="similarity">
    <text evidence="2">Belongs to the ABC transporter superfamily. ABCA family.</text>
</comment>
<comment type="caution">
    <text evidence="12">The sequence shown here is derived from an EMBL/GenBank/DDBJ whole genome shotgun (WGS) entry which is preliminary data.</text>
</comment>
<dbReference type="STRING" id="4999.A0A1Y1UBU3"/>
<name>A0A1Y1UBU3_9TREE</name>
<dbReference type="PANTHER" id="PTHR19229:SF36">
    <property type="entry name" value="ATP-BINDING CASSETTE SUB-FAMILY A MEMBER 2"/>
    <property type="match status" value="1"/>
</dbReference>
<feature type="transmembrane region" description="Helical" evidence="10">
    <location>
        <begin position="301"/>
        <end position="324"/>
    </location>
</feature>
<dbReference type="GO" id="GO:0140359">
    <property type="term" value="F:ABC-type transporter activity"/>
    <property type="evidence" value="ECO:0007669"/>
    <property type="project" value="InterPro"/>
</dbReference>
<feature type="transmembrane region" description="Helical" evidence="10">
    <location>
        <begin position="1201"/>
        <end position="1225"/>
    </location>
</feature>
<keyword evidence="4 10" id="KW-0812">Transmembrane</keyword>
<reference evidence="12 13" key="1">
    <citation type="submission" date="2017-03" db="EMBL/GenBank/DDBJ databases">
        <title>Widespread Adenine N6-methylation of Active Genes in Fungi.</title>
        <authorList>
            <consortium name="DOE Joint Genome Institute"/>
            <person name="Mondo S.J."/>
            <person name="Dannebaum R.O."/>
            <person name="Kuo R.C."/>
            <person name="Louie K.B."/>
            <person name="Bewick A.J."/>
            <person name="Labutti K."/>
            <person name="Haridas S."/>
            <person name="Kuo A."/>
            <person name="Salamov A."/>
            <person name="Ahrendt S.R."/>
            <person name="Lau R."/>
            <person name="Bowen B.P."/>
            <person name="Lipzen A."/>
            <person name="Sullivan W."/>
            <person name="Andreopoulos W.B."/>
            <person name="Clum A."/>
            <person name="Lindquist E."/>
            <person name="Daum C."/>
            <person name="Northen T.R."/>
            <person name="Ramamoorthy G."/>
            <person name="Schmitz R.J."/>
            <person name="Gryganskyi A."/>
            <person name="Culley D."/>
            <person name="Magnuson J."/>
            <person name="James T.Y."/>
            <person name="O'Malley M.A."/>
            <person name="Stajich J.E."/>
            <person name="Spatafora J.W."/>
            <person name="Visel A."/>
            <person name="Grigoriev I.V."/>
        </authorList>
    </citation>
    <scope>NUCLEOTIDE SEQUENCE [LARGE SCALE GENOMIC DNA]</scope>
    <source>
        <strain evidence="12 13">NRRL Y-17943</strain>
    </source>
</reference>
<dbReference type="EMBL" id="NBSH01000012">
    <property type="protein sequence ID" value="ORX35007.1"/>
    <property type="molecule type" value="Genomic_DNA"/>
</dbReference>
<dbReference type="PROSITE" id="PS00211">
    <property type="entry name" value="ABC_TRANSPORTER_1"/>
    <property type="match status" value="2"/>
</dbReference>
<feature type="domain" description="ABC transporter" evidence="11">
    <location>
        <begin position="455"/>
        <end position="685"/>
    </location>
</feature>
<dbReference type="InterPro" id="IPR026082">
    <property type="entry name" value="ABCA"/>
</dbReference>
<evidence type="ECO:0000256" key="9">
    <source>
        <dbReference type="ARBA" id="ARBA00023136"/>
    </source>
</evidence>
<dbReference type="Pfam" id="PF00005">
    <property type="entry name" value="ABC_tran"/>
    <property type="match status" value="2"/>
</dbReference>
<keyword evidence="3" id="KW-0813">Transport</keyword>
<dbReference type="InterPro" id="IPR003439">
    <property type="entry name" value="ABC_transporter-like_ATP-bd"/>
</dbReference>
<gene>
    <name evidence="12" type="ORF">BD324DRAFT_633591</name>
</gene>
<dbReference type="GO" id="GO:0005319">
    <property type="term" value="F:lipid transporter activity"/>
    <property type="evidence" value="ECO:0007669"/>
    <property type="project" value="TreeGrafter"/>
</dbReference>
<feature type="transmembrane region" description="Helical" evidence="10">
    <location>
        <begin position="1121"/>
        <end position="1143"/>
    </location>
</feature>
<dbReference type="Proteomes" id="UP000193218">
    <property type="component" value="Unassembled WGS sequence"/>
</dbReference>
<evidence type="ECO:0000256" key="6">
    <source>
        <dbReference type="ARBA" id="ARBA00022741"/>
    </source>
</evidence>
<feature type="transmembrane region" description="Helical" evidence="10">
    <location>
        <begin position="1016"/>
        <end position="1037"/>
    </location>
</feature>
<dbReference type="InterPro" id="IPR003593">
    <property type="entry name" value="AAA+_ATPase"/>
</dbReference>
<feature type="transmembrane region" description="Helical" evidence="10">
    <location>
        <begin position="221"/>
        <end position="240"/>
    </location>
</feature>
<evidence type="ECO:0000256" key="4">
    <source>
        <dbReference type="ARBA" id="ARBA00022692"/>
    </source>
</evidence>
<evidence type="ECO:0000256" key="1">
    <source>
        <dbReference type="ARBA" id="ARBA00004141"/>
    </source>
</evidence>
<dbReference type="InParanoid" id="A0A1Y1UBU3"/>
<dbReference type="Gene3D" id="3.40.50.300">
    <property type="entry name" value="P-loop containing nucleotide triphosphate hydrolases"/>
    <property type="match status" value="2"/>
</dbReference>
<evidence type="ECO:0000256" key="5">
    <source>
        <dbReference type="ARBA" id="ARBA00022737"/>
    </source>
</evidence>
<keyword evidence="6" id="KW-0547">Nucleotide-binding</keyword>
<dbReference type="InterPro" id="IPR017871">
    <property type="entry name" value="ABC_transporter-like_CS"/>
</dbReference>
<accession>A0A1Y1UBU3</accession>
<dbReference type="SMART" id="SM00382">
    <property type="entry name" value="AAA"/>
    <property type="match status" value="2"/>
</dbReference>
<dbReference type="InterPro" id="IPR027417">
    <property type="entry name" value="P-loop_NTPase"/>
</dbReference>